<keyword evidence="2" id="KW-0378">Hydrolase</keyword>
<reference evidence="7 8" key="1">
    <citation type="submission" date="2009-01" db="EMBL/GenBank/DDBJ databases">
        <authorList>
            <person name="Qin X."/>
            <person name="Bachman B."/>
            <person name="Battles P."/>
            <person name="Bell A."/>
            <person name="Bess C."/>
            <person name="Bickham C."/>
            <person name="Chaboub L."/>
            <person name="Chen D."/>
            <person name="Coyle M."/>
            <person name="Deiros D.R."/>
            <person name="Dinh H."/>
            <person name="Forbes L."/>
            <person name="Fowler G."/>
            <person name="Francisco L."/>
            <person name="Fu Q."/>
            <person name="Gubbala S."/>
            <person name="Hale W."/>
            <person name="Han Y."/>
            <person name="Hemphill L."/>
            <person name="Highlander S.K."/>
            <person name="Hirani K."/>
            <person name="Hogues M."/>
            <person name="Jackson L."/>
            <person name="Jakkamsetti A."/>
            <person name="Javaid M."/>
            <person name="Jiang H."/>
            <person name="Korchina V."/>
            <person name="Kovar C."/>
            <person name="Lara F."/>
            <person name="Lee S."/>
            <person name="Mata R."/>
            <person name="Mathew T."/>
            <person name="Moen C."/>
            <person name="Morales K."/>
            <person name="Munidasa M."/>
            <person name="Nazareth L."/>
            <person name="Ngo R."/>
            <person name="Nguyen L."/>
            <person name="Okwuonu G."/>
            <person name="Ongeri F."/>
            <person name="Patil S."/>
            <person name="Petrosino J."/>
            <person name="Pham C."/>
            <person name="Pham P."/>
            <person name="Pu L.-L."/>
            <person name="Puazo M."/>
            <person name="Raj R."/>
            <person name="Reid J."/>
            <person name="Rouhana J."/>
            <person name="Saada N."/>
            <person name="Shang Y."/>
            <person name="Simmons D."/>
            <person name="Thornton R."/>
            <person name="Warren J."/>
            <person name="Weissenberger G."/>
            <person name="Zhang J."/>
            <person name="Zhang L."/>
            <person name="Zhou C."/>
            <person name="Zhu D."/>
            <person name="Muzny D."/>
            <person name="Worley K."/>
            <person name="Gibbs R."/>
        </authorList>
    </citation>
    <scope>NUCLEOTIDE SEQUENCE [LARGE SCALE GENOMIC DNA]</scope>
    <source>
        <strain evidence="7 8">DSM 16047</strain>
    </source>
</reference>
<evidence type="ECO:0000256" key="4">
    <source>
        <dbReference type="SAM" id="MobiDB-lite"/>
    </source>
</evidence>
<dbReference type="Pfam" id="PF01183">
    <property type="entry name" value="Glyco_hydro_25"/>
    <property type="match status" value="1"/>
</dbReference>
<proteinExistence type="inferred from homology"/>
<keyword evidence="8" id="KW-1185">Reference proteome</keyword>
<dbReference type="PROSITE" id="PS51904">
    <property type="entry name" value="GLYCOSYL_HYDROL_F25_2"/>
    <property type="match status" value="1"/>
</dbReference>
<evidence type="ECO:0000256" key="1">
    <source>
        <dbReference type="ARBA" id="ARBA00010646"/>
    </source>
</evidence>
<dbReference type="InterPro" id="IPR002053">
    <property type="entry name" value="Glyco_hydro_25"/>
</dbReference>
<name>C2EMB2_9LACO</name>
<dbReference type="PANTHER" id="PTHR34135">
    <property type="entry name" value="LYSOZYME"/>
    <property type="match status" value="1"/>
</dbReference>
<dbReference type="Gene3D" id="3.20.20.80">
    <property type="entry name" value="Glycosidases"/>
    <property type="match status" value="1"/>
</dbReference>
<dbReference type="CAZy" id="GH25">
    <property type="family name" value="Glycoside Hydrolase Family 25"/>
</dbReference>
<evidence type="ECO:0000256" key="5">
    <source>
        <dbReference type="SAM" id="Phobius"/>
    </source>
</evidence>
<feature type="compositionally biased region" description="Polar residues" evidence="4">
    <location>
        <begin position="270"/>
        <end position="282"/>
    </location>
</feature>
<dbReference type="HOGENOM" id="CLU_032892_0_0_9"/>
<keyword evidence="5" id="KW-0472">Membrane</keyword>
<accession>C2EMB2</accession>
<dbReference type="Proteomes" id="UP000005583">
    <property type="component" value="Unassembled WGS sequence"/>
</dbReference>
<dbReference type="GO" id="GO:0016998">
    <property type="term" value="P:cell wall macromolecule catabolic process"/>
    <property type="evidence" value="ECO:0007669"/>
    <property type="project" value="InterPro"/>
</dbReference>
<dbReference type="eggNOG" id="COG3757">
    <property type="taxonomic scope" value="Bacteria"/>
</dbReference>
<dbReference type="GO" id="GO:0009253">
    <property type="term" value="P:peptidoglycan catabolic process"/>
    <property type="evidence" value="ECO:0007669"/>
    <property type="project" value="InterPro"/>
</dbReference>
<dbReference type="InterPro" id="IPR017853">
    <property type="entry name" value="GH"/>
</dbReference>
<keyword evidence="5" id="KW-1133">Transmembrane helix</keyword>
<dbReference type="GO" id="GO:0016052">
    <property type="term" value="P:carbohydrate catabolic process"/>
    <property type="evidence" value="ECO:0007669"/>
    <property type="project" value="TreeGrafter"/>
</dbReference>
<dbReference type="InterPro" id="IPR024968">
    <property type="entry name" value="SlpA_C_lactobacillus"/>
</dbReference>
<feature type="domain" description="S-layer protein C-terminal" evidence="6">
    <location>
        <begin position="360"/>
        <end position="421"/>
    </location>
</feature>
<dbReference type="AlphaFoldDB" id="C2EMB2"/>
<gene>
    <name evidence="7" type="ORF">HMPREF0548_0808</name>
</gene>
<evidence type="ECO:0000313" key="7">
    <source>
        <dbReference type="EMBL" id="EEJ72286.1"/>
    </source>
</evidence>
<organism evidence="7 8">
    <name type="scientific">Lactobacillus ultunensis DSM 16047</name>
    <dbReference type="NCBI Taxonomy" id="525365"/>
    <lineage>
        <taxon>Bacteria</taxon>
        <taxon>Bacillati</taxon>
        <taxon>Bacillota</taxon>
        <taxon>Bacilli</taxon>
        <taxon>Lactobacillales</taxon>
        <taxon>Lactobacillaceae</taxon>
        <taxon>Lactobacillus</taxon>
    </lineage>
</organism>
<dbReference type="SMART" id="SM00641">
    <property type="entry name" value="Glyco_25"/>
    <property type="match status" value="2"/>
</dbReference>
<dbReference type="EMBL" id="ACGU01000042">
    <property type="protein sequence ID" value="EEJ72286.1"/>
    <property type="molecule type" value="Genomic_DNA"/>
</dbReference>
<dbReference type="STRING" id="525365.HMPREF0548_0808"/>
<evidence type="ECO:0000259" key="6">
    <source>
        <dbReference type="Pfam" id="PF03217"/>
    </source>
</evidence>
<comment type="similarity">
    <text evidence="1">Belongs to the glycosyl hydrolase 25 family.</text>
</comment>
<evidence type="ECO:0000256" key="2">
    <source>
        <dbReference type="ARBA" id="ARBA00022801"/>
    </source>
</evidence>
<feature type="region of interest" description="Disordered" evidence="4">
    <location>
        <begin position="270"/>
        <end position="303"/>
    </location>
</feature>
<keyword evidence="3" id="KW-0326">Glycosidase</keyword>
<keyword evidence="5" id="KW-0812">Transmembrane</keyword>
<dbReference type="CDD" id="cd06415">
    <property type="entry name" value="GH25_Cpl1-like"/>
    <property type="match status" value="1"/>
</dbReference>
<evidence type="ECO:0000256" key="3">
    <source>
        <dbReference type="ARBA" id="ARBA00023295"/>
    </source>
</evidence>
<dbReference type="SUPFAM" id="SSF51445">
    <property type="entry name" value="(Trans)glycosidases"/>
    <property type="match status" value="1"/>
</dbReference>
<comment type="caution">
    <text evidence="7">The sequence shown here is derived from an EMBL/GenBank/DDBJ whole genome shotgun (WGS) entry which is preliminary data.</text>
</comment>
<feature type="transmembrane region" description="Helical" evidence="5">
    <location>
        <begin position="20"/>
        <end position="40"/>
    </location>
</feature>
<protein>
    <submittedName>
        <fullName evidence="7">Putative bacterial surface layer protein</fullName>
    </submittedName>
</protein>
<dbReference type="Pfam" id="PF03217">
    <property type="entry name" value="SlpA"/>
    <property type="match status" value="1"/>
</dbReference>
<dbReference type="GO" id="GO:0003796">
    <property type="term" value="F:lysozyme activity"/>
    <property type="evidence" value="ECO:0007669"/>
    <property type="project" value="InterPro"/>
</dbReference>
<dbReference type="PANTHER" id="PTHR34135:SF2">
    <property type="entry name" value="LYSOZYME"/>
    <property type="match status" value="1"/>
</dbReference>
<evidence type="ECO:0000313" key="8">
    <source>
        <dbReference type="Proteomes" id="UP000005583"/>
    </source>
</evidence>
<dbReference type="InterPro" id="IPR018077">
    <property type="entry name" value="Glyco_hydro_fam25_subgr"/>
</dbReference>
<sequence>MNFKFSHEWRKRRLTKTKQFIAKLACATVIGTAGIALTQINRPVITVNASTTSVAARALGVDVASYQSADLSSHARAGAQFAIVKVSEGTSYRNPKASSQISTALSNNMMPMAYHFATFSSNASAAAAEAQYAIKAAQAFGLPKGSYIACDYETGQGNNIYGGKTPTANAIIAFMDQIKAAGYQPLLYASSSVLQNQIDTNSVVAKYPNSLWVASYAISGRIDNPNFNYFPSMNGVSIWQFTDNWRGLNVDGNVTVLPLSINGNVTSNNGAISQAPSSNANNTSTTKKEDKTDSKPASSTPSESATSAFVMKKAYVYNKKGERQSGSYAAYTRITYYGSTTRLDNGKTAIKVGDDRYVMASNVLGNSRVIRHNAYIYNHAGRRANWRVLRKGTPVKTYGSRFHINGKSYYRIGKGLYVKVANF</sequence>